<keyword evidence="1" id="KW-0732">Signal</keyword>
<reference evidence="2" key="1">
    <citation type="submission" date="2021-04" db="EMBL/GenBank/DDBJ databases">
        <title>Devosia litorisediminis sp. nov., isolated from a sand dune.</title>
        <authorList>
            <person name="Park S."/>
            <person name="Yoon J.-H."/>
        </authorList>
    </citation>
    <scope>NUCLEOTIDE SEQUENCE</scope>
    <source>
        <strain evidence="2">BSSL-BM10</strain>
    </source>
</reference>
<keyword evidence="3" id="KW-1185">Reference proteome</keyword>
<dbReference type="RefSeq" id="WP_212658938.1">
    <property type="nucleotide sequence ID" value="NZ_JAGXTP010000001.1"/>
</dbReference>
<dbReference type="AlphaFoldDB" id="A0A942E7D7"/>
<proteinExistence type="predicted"/>
<accession>A0A942E7D7</accession>
<organism evidence="2 3">
    <name type="scientific">Devosia litorisediminis</name>
    <dbReference type="NCBI Taxonomy" id="2829817"/>
    <lineage>
        <taxon>Bacteria</taxon>
        <taxon>Pseudomonadati</taxon>
        <taxon>Pseudomonadota</taxon>
        <taxon>Alphaproteobacteria</taxon>
        <taxon>Hyphomicrobiales</taxon>
        <taxon>Devosiaceae</taxon>
        <taxon>Devosia</taxon>
    </lineage>
</organism>
<evidence type="ECO:0000313" key="2">
    <source>
        <dbReference type="EMBL" id="MBS3849468.1"/>
    </source>
</evidence>
<protein>
    <recommendedName>
        <fullName evidence="4">Beta/gamma crystallin 'Greek key' domain-containing protein</fullName>
    </recommendedName>
</protein>
<gene>
    <name evidence="2" type="ORF">KD146_12240</name>
</gene>
<evidence type="ECO:0000313" key="3">
    <source>
        <dbReference type="Proteomes" id="UP000678281"/>
    </source>
</evidence>
<evidence type="ECO:0008006" key="4">
    <source>
        <dbReference type="Google" id="ProtNLM"/>
    </source>
</evidence>
<dbReference type="Proteomes" id="UP000678281">
    <property type="component" value="Unassembled WGS sequence"/>
</dbReference>
<name>A0A942E7D7_9HYPH</name>
<dbReference type="EMBL" id="JAGXTP010000001">
    <property type="protein sequence ID" value="MBS3849468.1"/>
    <property type="molecule type" value="Genomic_DNA"/>
</dbReference>
<sequence>MLRRGLAVLTLSLLATLPAAALQCSGTGGGVTFSFGFNVGEFSEQERAEFDLMILKRMGVDATRVERWGDCLRAFVRKPGGGEEMQFFNPDTYERVY</sequence>
<comment type="caution">
    <text evidence="2">The sequence shown here is derived from an EMBL/GenBank/DDBJ whole genome shotgun (WGS) entry which is preliminary data.</text>
</comment>
<evidence type="ECO:0000256" key="1">
    <source>
        <dbReference type="SAM" id="SignalP"/>
    </source>
</evidence>
<feature type="signal peptide" evidence="1">
    <location>
        <begin position="1"/>
        <end position="21"/>
    </location>
</feature>
<feature type="chain" id="PRO_5037990848" description="Beta/gamma crystallin 'Greek key' domain-containing protein" evidence="1">
    <location>
        <begin position="22"/>
        <end position="97"/>
    </location>
</feature>